<protein>
    <recommendedName>
        <fullName evidence="6 7">Large ribosomal subunit protein uL18</fullName>
    </recommendedName>
</protein>
<evidence type="ECO:0000256" key="2">
    <source>
        <dbReference type="ARBA" id="ARBA00022730"/>
    </source>
</evidence>
<dbReference type="FunFam" id="3.30.420.100:FF:000001">
    <property type="entry name" value="50S ribosomal protein L18"/>
    <property type="match status" value="1"/>
</dbReference>
<dbReference type="InterPro" id="IPR005484">
    <property type="entry name" value="Ribosomal_uL18_bac/plant/anim"/>
</dbReference>
<evidence type="ECO:0000313" key="8">
    <source>
        <dbReference type="EMBL" id="AKQ04606.1"/>
    </source>
</evidence>
<dbReference type="Gene3D" id="3.30.420.100">
    <property type="match status" value="1"/>
</dbReference>
<evidence type="ECO:0000256" key="1">
    <source>
        <dbReference type="ARBA" id="ARBA00007116"/>
    </source>
</evidence>
<evidence type="ECO:0000256" key="4">
    <source>
        <dbReference type="ARBA" id="ARBA00022980"/>
    </source>
</evidence>
<reference evidence="8" key="1">
    <citation type="journal article" date="2015" name="ISME J.">
        <title>Aquifer environment selects for microbial species cohorts in sediment and groundwater.</title>
        <authorList>
            <person name="Hug L.A."/>
            <person name="Thomas B.C."/>
            <person name="Brown C.T."/>
            <person name="Frischkorn K.R."/>
            <person name="Williams K.H."/>
            <person name="Tringe S.G."/>
            <person name="Banfield J.F."/>
        </authorList>
    </citation>
    <scope>NUCLEOTIDE SEQUENCE</scope>
</reference>
<dbReference type="GO" id="GO:0003735">
    <property type="term" value="F:structural constituent of ribosome"/>
    <property type="evidence" value="ECO:0007669"/>
    <property type="project" value="InterPro"/>
</dbReference>
<evidence type="ECO:0000256" key="3">
    <source>
        <dbReference type="ARBA" id="ARBA00022884"/>
    </source>
</evidence>
<proteinExistence type="inferred from homology"/>
<dbReference type="PANTHER" id="PTHR12899">
    <property type="entry name" value="39S RIBOSOMAL PROTEIN L18, MITOCHONDRIAL"/>
    <property type="match status" value="1"/>
</dbReference>
<dbReference type="GO" id="GO:0008097">
    <property type="term" value="F:5S rRNA binding"/>
    <property type="evidence" value="ECO:0007669"/>
    <property type="project" value="TreeGrafter"/>
</dbReference>
<gene>
    <name evidence="7 8" type="primary">rplR</name>
</gene>
<keyword evidence="3 7" id="KW-0694">RNA-binding</keyword>
<comment type="function">
    <text evidence="7">This is one of the proteins that bind and probably mediate the attachment of the 5S RNA into the large ribosomal subunit, where it forms part of the central protuberance.</text>
</comment>
<keyword evidence="4 7" id="KW-0689">Ribosomal protein</keyword>
<evidence type="ECO:0000256" key="5">
    <source>
        <dbReference type="ARBA" id="ARBA00023274"/>
    </source>
</evidence>
<comment type="subunit">
    <text evidence="7">Part of the 50S ribosomal subunit; part of the 5S rRNA/L5/L18/L25 subcomplex. Contacts the 5S and 23S rRNAs.</text>
</comment>
<dbReference type="AlphaFoldDB" id="A0A0H4T9M2"/>
<dbReference type="InterPro" id="IPR004389">
    <property type="entry name" value="Ribosomal_uL18_bac-type"/>
</dbReference>
<name>A0A0H4T9M2_9CHLR</name>
<dbReference type="PANTHER" id="PTHR12899:SF3">
    <property type="entry name" value="LARGE RIBOSOMAL SUBUNIT PROTEIN UL18M"/>
    <property type="match status" value="1"/>
</dbReference>
<dbReference type="SUPFAM" id="SSF53137">
    <property type="entry name" value="Translational machinery components"/>
    <property type="match status" value="1"/>
</dbReference>
<accession>A0A0H4T9M2</accession>
<dbReference type="HAMAP" id="MF_01337_B">
    <property type="entry name" value="Ribosomal_uL18_B"/>
    <property type="match status" value="1"/>
</dbReference>
<dbReference type="CDD" id="cd00432">
    <property type="entry name" value="Ribosomal_L18_L5e"/>
    <property type="match status" value="1"/>
</dbReference>
<dbReference type="GO" id="GO:0022625">
    <property type="term" value="C:cytosolic large ribosomal subunit"/>
    <property type="evidence" value="ECO:0007669"/>
    <property type="project" value="TreeGrafter"/>
</dbReference>
<evidence type="ECO:0000256" key="6">
    <source>
        <dbReference type="ARBA" id="ARBA00035197"/>
    </source>
</evidence>
<comment type="similarity">
    <text evidence="1 7">Belongs to the universal ribosomal protein uL18 family.</text>
</comment>
<evidence type="ECO:0000256" key="7">
    <source>
        <dbReference type="HAMAP-Rule" id="MF_01337"/>
    </source>
</evidence>
<dbReference type="EMBL" id="KT007045">
    <property type="protein sequence ID" value="AKQ04606.1"/>
    <property type="molecule type" value="Genomic_DNA"/>
</dbReference>
<dbReference type="Pfam" id="PF00861">
    <property type="entry name" value="Ribosomal_L18p"/>
    <property type="match status" value="1"/>
</dbReference>
<dbReference type="NCBIfam" id="TIGR00060">
    <property type="entry name" value="L18_bact"/>
    <property type="match status" value="1"/>
</dbReference>
<dbReference type="InterPro" id="IPR057268">
    <property type="entry name" value="Ribosomal_L18"/>
</dbReference>
<keyword evidence="5 7" id="KW-0687">Ribonucleoprotein</keyword>
<keyword evidence="2 7" id="KW-0699">rRNA-binding</keyword>
<organism evidence="8">
    <name type="scientific">uncultured Chloroflexi bacterium Rifle_16ft_4_minimus_640</name>
    <dbReference type="NCBI Taxonomy" id="1665080"/>
    <lineage>
        <taxon>Bacteria</taxon>
        <taxon>Bacillati</taxon>
        <taxon>Chloroflexota</taxon>
        <taxon>environmental samples</taxon>
    </lineage>
</organism>
<dbReference type="GO" id="GO:0006412">
    <property type="term" value="P:translation"/>
    <property type="evidence" value="ECO:0007669"/>
    <property type="project" value="UniProtKB-UniRule"/>
</dbReference>
<sequence length="121" mass="13473">MSKLNRTEARIRRHRRVRKFIAGTPARPRLAVFRSLSETYAQVIDDQAGHTLAAASTIDHELNGKLDGKTKTEQARLVGELVARRAKDKGVKEVVFDRGGFRYVGRVKALADAARESGLVF</sequence>